<dbReference type="RefSeq" id="WP_260220335.1">
    <property type="nucleotide sequence ID" value="NZ_JAJAGO010000012.1"/>
</dbReference>
<dbReference type="EMBL" id="JAJAGO010000015">
    <property type="protein sequence ID" value="MCT2593717.1"/>
    <property type="molecule type" value="Genomic_DNA"/>
</dbReference>
<sequence>MKAVTAEILVGTSQETEKHKVAVHVQLTQNDPVYGDLSATERDTVLAAMIAAVRDSLPDYHAPATVTSEETASA</sequence>
<name>A0ABT2K024_9ACTN</name>
<accession>A0ABT2K024</accession>
<organism evidence="1 3">
    <name type="scientific">Streptomyces gossypii</name>
    <dbReference type="NCBI Taxonomy" id="2883101"/>
    <lineage>
        <taxon>Bacteria</taxon>
        <taxon>Bacillati</taxon>
        <taxon>Actinomycetota</taxon>
        <taxon>Actinomycetes</taxon>
        <taxon>Kitasatosporales</taxon>
        <taxon>Streptomycetaceae</taxon>
        <taxon>Streptomyces</taxon>
    </lineage>
</organism>
<evidence type="ECO:0000313" key="1">
    <source>
        <dbReference type="EMBL" id="MCT2592984.1"/>
    </source>
</evidence>
<dbReference type="Proteomes" id="UP001156389">
    <property type="component" value="Unassembled WGS sequence"/>
</dbReference>
<dbReference type="EMBL" id="JAJAGO010000012">
    <property type="protein sequence ID" value="MCT2592984.1"/>
    <property type="molecule type" value="Genomic_DNA"/>
</dbReference>
<protein>
    <submittedName>
        <fullName evidence="1">Uncharacterized protein</fullName>
    </submittedName>
</protein>
<keyword evidence="3" id="KW-1185">Reference proteome</keyword>
<comment type="caution">
    <text evidence="1">The sequence shown here is derived from an EMBL/GenBank/DDBJ whole genome shotgun (WGS) entry which is preliminary data.</text>
</comment>
<proteinExistence type="predicted"/>
<reference evidence="1 3" key="1">
    <citation type="submission" date="2021-10" db="EMBL/GenBank/DDBJ databases">
        <title>Streptomyces gossypii sp. nov., isolated from soil collected from cotton field.</title>
        <authorList>
            <person name="Ge X."/>
            <person name="Chen X."/>
            <person name="Liu W."/>
        </authorList>
    </citation>
    <scope>NUCLEOTIDE SEQUENCE [LARGE SCALE GENOMIC DNA]</scope>
    <source>
        <strain evidence="1 3">N2-109</strain>
    </source>
</reference>
<evidence type="ECO:0000313" key="2">
    <source>
        <dbReference type="EMBL" id="MCT2593717.1"/>
    </source>
</evidence>
<gene>
    <name evidence="1" type="ORF">LHJ74_24235</name>
    <name evidence="2" type="ORF">LHJ74_28070</name>
</gene>
<evidence type="ECO:0000313" key="3">
    <source>
        <dbReference type="Proteomes" id="UP001156389"/>
    </source>
</evidence>